<reference evidence="13 14" key="1">
    <citation type="submission" date="2019-01" db="EMBL/GenBank/DDBJ databases">
        <authorList>
            <person name="Li J."/>
        </authorList>
    </citation>
    <scope>NUCLEOTIDE SEQUENCE [LARGE SCALE GENOMIC DNA]</scope>
    <source>
        <strain evidence="13 14">CCUG 35506</strain>
    </source>
</reference>
<dbReference type="GO" id="GO:0005886">
    <property type="term" value="C:plasma membrane"/>
    <property type="evidence" value="ECO:0007669"/>
    <property type="project" value="UniProtKB-SubCell"/>
</dbReference>
<dbReference type="CDD" id="cd00075">
    <property type="entry name" value="HATPase"/>
    <property type="match status" value="1"/>
</dbReference>
<dbReference type="PANTHER" id="PTHR45436:SF5">
    <property type="entry name" value="SENSOR HISTIDINE KINASE TRCS"/>
    <property type="match status" value="1"/>
</dbReference>
<dbReference type="RefSeq" id="WP_129231173.1">
    <property type="nucleotide sequence ID" value="NZ_SDPO01000002.1"/>
</dbReference>
<dbReference type="SUPFAM" id="SSF55874">
    <property type="entry name" value="ATPase domain of HSP90 chaperone/DNA topoisomerase II/histidine kinase"/>
    <property type="match status" value="1"/>
</dbReference>
<dbReference type="InterPro" id="IPR003660">
    <property type="entry name" value="HAMP_dom"/>
</dbReference>
<keyword evidence="9" id="KW-0902">Two-component regulatory system</keyword>
<evidence type="ECO:0000256" key="10">
    <source>
        <dbReference type="SAM" id="Phobius"/>
    </source>
</evidence>
<dbReference type="Proteomes" id="UP000292935">
    <property type="component" value="Unassembled WGS sequence"/>
</dbReference>
<dbReference type="OrthoDB" id="9786919at2"/>
<dbReference type="SUPFAM" id="SSF47384">
    <property type="entry name" value="Homodimeric domain of signal transducing histidine kinase"/>
    <property type="match status" value="1"/>
</dbReference>
<dbReference type="Gene3D" id="6.10.340.10">
    <property type="match status" value="1"/>
</dbReference>
<keyword evidence="10" id="KW-0472">Membrane</keyword>
<proteinExistence type="predicted"/>
<evidence type="ECO:0000256" key="4">
    <source>
        <dbReference type="ARBA" id="ARBA00022553"/>
    </source>
</evidence>
<evidence type="ECO:0000256" key="6">
    <source>
        <dbReference type="ARBA" id="ARBA00022692"/>
    </source>
</evidence>
<dbReference type="CDD" id="cd06225">
    <property type="entry name" value="HAMP"/>
    <property type="match status" value="1"/>
</dbReference>
<dbReference type="SMART" id="SM00387">
    <property type="entry name" value="HATPase_c"/>
    <property type="match status" value="1"/>
</dbReference>
<keyword evidence="4" id="KW-0597">Phosphoprotein</keyword>
<dbReference type="Gene3D" id="1.10.287.130">
    <property type="match status" value="1"/>
</dbReference>
<dbReference type="AlphaFoldDB" id="A0A4Q2JRJ3"/>
<evidence type="ECO:0000256" key="7">
    <source>
        <dbReference type="ARBA" id="ARBA00022777"/>
    </source>
</evidence>
<comment type="subcellular location">
    <subcellularLocation>
        <location evidence="2">Cell membrane</location>
    </subcellularLocation>
</comment>
<evidence type="ECO:0000256" key="9">
    <source>
        <dbReference type="ARBA" id="ARBA00023012"/>
    </source>
</evidence>
<evidence type="ECO:0000256" key="1">
    <source>
        <dbReference type="ARBA" id="ARBA00000085"/>
    </source>
</evidence>
<keyword evidence="5" id="KW-0808">Transferase</keyword>
<dbReference type="PROSITE" id="PS50109">
    <property type="entry name" value="HIS_KIN"/>
    <property type="match status" value="1"/>
</dbReference>
<sequence>MAEPAASAPRSYRLTVRARLALTYALLLTTAGAVLLVIVAFVVGLVPSYEFAATAEPAATLMEPHETIPLESTPLDAATGEAVPAVPIYDPGILSLSTTAATVVVSSRSDILQLLLWVSVGALALLAAGGAWAGWFVAGRMLKPLQEVNIAAHRATRGHLDHRIGLTGPRDEITDLADTFDGMLDSLERSADADRRFAANASHELRTPLATTRTMLDVALSARGGDMQLLERLREMNERSIATVEALLDLSELESTESGDAGPVDLAAVATSVVDEGKAEGDAAGVRLTSTLAPAVVEGDEVLLRQLVANLVQNAIRHNERGGFVTVATDASGSVPTLVVENSGAELDDATVATLTAPFTRGGGRTRDAADRGRGLGLSIVAAIVARHDAELELSPRVGGGLRATVRFPR</sequence>
<name>A0A4Q2JRJ3_9MICO</name>
<dbReference type="EMBL" id="SDPO01000002">
    <property type="protein sequence ID" value="RXZ48900.1"/>
    <property type="molecule type" value="Genomic_DNA"/>
</dbReference>
<evidence type="ECO:0000256" key="5">
    <source>
        <dbReference type="ARBA" id="ARBA00022679"/>
    </source>
</evidence>
<dbReference type="InterPro" id="IPR003661">
    <property type="entry name" value="HisK_dim/P_dom"/>
</dbReference>
<keyword evidence="7 13" id="KW-0418">Kinase</keyword>
<dbReference type="CDD" id="cd00082">
    <property type="entry name" value="HisKA"/>
    <property type="match status" value="1"/>
</dbReference>
<keyword evidence="14" id="KW-1185">Reference proteome</keyword>
<dbReference type="InterPro" id="IPR036890">
    <property type="entry name" value="HATPase_C_sf"/>
</dbReference>
<evidence type="ECO:0000256" key="8">
    <source>
        <dbReference type="ARBA" id="ARBA00022989"/>
    </source>
</evidence>
<feature type="transmembrane region" description="Helical" evidence="10">
    <location>
        <begin position="114"/>
        <end position="138"/>
    </location>
</feature>
<evidence type="ECO:0000313" key="13">
    <source>
        <dbReference type="EMBL" id="RXZ48900.1"/>
    </source>
</evidence>
<dbReference type="PANTHER" id="PTHR45436">
    <property type="entry name" value="SENSOR HISTIDINE KINASE YKOH"/>
    <property type="match status" value="1"/>
</dbReference>
<comment type="catalytic activity">
    <reaction evidence="1">
        <text>ATP + protein L-histidine = ADP + protein N-phospho-L-histidine.</text>
        <dbReference type="EC" id="2.7.13.3"/>
    </reaction>
</comment>
<accession>A0A4Q2JRJ3</accession>
<keyword evidence="6 10" id="KW-0812">Transmembrane</keyword>
<organism evidence="13 14">
    <name type="scientific">Agromyces fucosus</name>
    <dbReference type="NCBI Taxonomy" id="41985"/>
    <lineage>
        <taxon>Bacteria</taxon>
        <taxon>Bacillati</taxon>
        <taxon>Actinomycetota</taxon>
        <taxon>Actinomycetes</taxon>
        <taxon>Micrococcales</taxon>
        <taxon>Microbacteriaceae</taxon>
        <taxon>Agromyces</taxon>
    </lineage>
</organism>
<dbReference type="Pfam" id="PF00672">
    <property type="entry name" value="HAMP"/>
    <property type="match status" value="1"/>
</dbReference>
<gene>
    <name evidence="13" type="ORF">ESP57_07970</name>
</gene>
<comment type="caution">
    <text evidence="13">The sequence shown here is derived from an EMBL/GenBank/DDBJ whole genome shotgun (WGS) entry which is preliminary data.</text>
</comment>
<keyword evidence="8 10" id="KW-1133">Transmembrane helix</keyword>
<evidence type="ECO:0000313" key="14">
    <source>
        <dbReference type="Proteomes" id="UP000292935"/>
    </source>
</evidence>
<feature type="transmembrane region" description="Helical" evidence="10">
    <location>
        <begin position="21"/>
        <end position="46"/>
    </location>
</feature>
<dbReference type="SUPFAM" id="SSF158472">
    <property type="entry name" value="HAMP domain-like"/>
    <property type="match status" value="1"/>
</dbReference>
<evidence type="ECO:0000256" key="3">
    <source>
        <dbReference type="ARBA" id="ARBA00012438"/>
    </source>
</evidence>
<dbReference type="InterPro" id="IPR005467">
    <property type="entry name" value="His_kinase_dom"/>
</dbReference>
<dbReference type="InterPro" id="IPR050428">
    <property type="entry name" value="TCS_sensor_his_kinase"/>
</dbReference>
<dbReference type="Pfam" id="PF00512">
    <property type="entry name" value="HisKA"/>
    <property type="match status" value="1"/>
</dbReference>
<evidence type="ECO:0000256" key="2">
    <source>
        <dbReference type="ARBA" id="ARBA00004236"/>
    </source>
</evidence>
<dbReference type="PROSITE" id="PS50885">
    <property type="entry name" value="HAMP"/>
    <property type="match status" value="1"/>
</dbReference>
<protein>
    <recommendedName>
        <fullName evidence="3">histidine kinase</fullName>
        <ecNumber evidence="3">2.7.13.3</ecNumber>
    </recommendedName>
</protein>
<evidence type="ECO:0000259" key="11">
    <source>
        <dbReference type="PROSITE" id="PS50109"/>
    </source>
</evidence>
<dbReference type="Pfam" id="PF02518">
    <property type="entry name" value="HATPase_c"/>
    <property type="match status" value="1"/>
</dbReference>
<feature type="domain" description="HAMP" evidence="12">
    <location>
        <begin position="139"/>
        <end position="192"/>
    </location>
</feature>
<dbReference type="SMART" id="SM00388">
    <property type="entry name" value="HisKA"/>
    <property type="match status" value="1"/>
</dbReference>
<evidence type="ECO:0000259" key="12">
    <source>
        <dbReference type="PROSITE" id="PS50885"/>
    </source>
</evidence>
<dbReference type="Gene3D" id="3.30.565.10">
    <property type="entry name" value="Histidine kinase-like ATPase, C-terminal domain"/>
    <property type="match status" value="1"/>
</dbReference>
<dbReference type="InterPro" id="IPR003594">
    <property type="entry name" value="HATPase_dom"/>
</dbReference>
<dbReference type="SMART" id="SM00304">
    <property type="entry name" value="HAMP"/>
    <property type="match status" value="1"/>
</dbReference>
<feature type="domain" description="Histidine kinase" evidence="11">
    <location>
        <begin position="200"/>
        <end position="410"/>
    </location>
</feature>
<dbReference type="EC" id="2.7.13.3" evidence="3"/>
<dbReference type="InterPro" id="IPR036097">
    <property type="entry name" value="HisK_dim/P_sf"/>
</dbReference>
<dbReference type="GO" id="GO:0000155">
    <property type="term" value="F:phosphorelay sensor kinase activity"/>
    <property type="evidence" value="ECO:0007669"/>
    <property type="project" value="InterPro"/>
</dbReference>